<sequence>MRILAIDTALEACSACVLDAGQSLPIARESLTMQRGHAEALLPLVERVMSGVEGGFTSLDRIAVTIGPGSFTGLRVGISAARAIGLAAKAPVVGVSTLSALLAPLVASGDRRLLAAAIDARHGGVYFQAVAPGGRTVVAPAHMAVRDAVRYLGSGAVISGSGGPIVAAEAMQVGIDVMLADAEPAPEIAWVARLGLAADPAGALPKPLYLRAPDARPQDGARIARR</sequence>
<dbReference type="GO" id="GO:0002949">
    <property type="term" value="P:tRNA threonylcarbamoyladenosine modification"/>
    <property type="evidence" value="ECO:0007669"/>
    <property type="project" value="InterPro"/>
</dbReference>
<evidence type="ECO:0000259" key="1">
    <source>
        <dbReference type="Pfam" id="PF00814"/>
    </source>
</evidence>
<reference evidence="2 3" key="1">
    <citation type="journal article" date="2014" name="Int. J. Syst. Evol. Microbiol.">
        <title>Complete genome sequence of Corynebacterium casei LMG S-19264T (=DSM 44701T), isolated from a smear-ripened cheese.</title>
        <authorList>
            <consortium name="US DOE Joint Genome Institute (JGI-PGF)"/>
            <person name="Walter F."/>
            <person name="Albersmeier A."/>
            <person name="Kalinowski J."/>
            <person name="Ruckert C."/>
        </authorList>
    </citation>
    <scope>NUCLEOTIDE SEQUENCE [LARGE SCALE GENOMIC DNA]</scope>
    <source>
        <strain evidence="2 3">CGMCC 1.9161</strain>
    </source>
</reference>
<dbReference type="Proteomes" id="UP000600449">
    <property type="component" value="Unassembled WGS sequence"/>
</dbReference>
<comment type="caution">
    <text evidence="2">The sequence shown here is derived from an EMBL/GenBank/DDBJ whole genome shotgun (WGS) entry which is preliminary data.</text>
</comment>
<proteinExistence type="predicted"/>
<dbReference type="NCBIfam" id="TIGR03725">
    <property type="entry name" value="T6A_YeaZ"/>
    <property type="match status" value="1"/>
</dbReference>
<dbReference type="PANTHER" id="PTHR11735">
    <property type="entry name" value="TRNA N6-ADENOSINE THREONYLCARBAMOYLTRANSFERASE"/>
    <property type="match status" value="1"/>
</dbReference>
<dbReference type="Pfam" id="PF00814">
    <property type="entry name" value="TsaD"/>
    <property type="match status" value="1"/>
</dbReference>
<evidence type="ECO:0000313" key="2">
    <source>
        <dbReference type="EMBL" id="GGK33069.1"/>
    </source>
</evidence>
<gene>
    <name evidence="2" type="ORF">GCM10011322_19760</name>
</gene>
<dbReference type="AlphaFoldDB" id="A0A917Q751"/>
<accession>A0A917Q751</accession>
<dbReference type="PANTHER" id="PTHR11735:SF11">
    <property type="entry name" value="TRNA THREONYLCARBAMOYLADENOSINE BIOSYNTHESIS PROTEIN TSAB"/>
    <property type="match status" value="1"/>
</dbReference>
<dbReference type="InterPro" id="IPR022496">
    <property type="entry name" value="T6A_TsaB"/>
</dbReference>
<dbReference type="RefSeq" id="WP_188912256.1">
    <property type="nucleotide sequence ID" value="NZ_BMMF01000005.1"/>
</dbReference>
<organism evidence="2 3">
    <name type="scientific">Salinarimonas ramus</name>
    <dbReference type="NCBI Taxonomy" id="690164"/>
    <lineage>
        <taxon>Bacteria</taxon>
        <taxon>Pseudomonadati</taxon>
        <taxon>Pseudomonadota</taxon>
        <taxon>Alphaproteobacteria</taxon>
        <taxon>Hyphomicrobiales</taxon>
        <taxon>Salinarimonadaceae</taxon>
        <taxon>Salinarimonas</taxon>
    </lineage>
</organism>
<dbReference type="EMBL" id="BMMF01000005">
    <property type="protein sequence ID" value="GGK33069.1"/>
    <property type="molecule type" value="Genomic_DNA"/>
</dbReference>
<dbReference type="InterPro" id="IPR043129">
    <property type="entry name" value="ATPase_NBD"/>
</dbReference>
<dbReference type="GO" id="GO:0005829">
    <property type="term" value="C:cytosol"/>
    <property type="evidence" value="ECO:0007669"/>
    <property type="project" value="TreeGrafter"/>
</dbReference>
<dbReference type="SUPFAM" id="SSF53067">
    <property type="entry name" value="Actin-like ATPase domain"/>
    <property type="match status" value="1"/>
</dbReference>
<feature type="domain" description="Gcp-like" evidence="1">
    <location>
        <begin position="34"/>
        <end position="149"/>
    </location>
</feature>
<evidence type="ECO:0000313" key="3">
    <source>
        <dbReference type="Proteomes" id="UP000600449"/>
    </source>
</evidence>
<protein>
    <submittedName>
        <fullName evidence="2">tRNA (Adenosine(37)-N6)-threonylcarbamoyltransferase complex dimerization subunit type 1 TsaB</fullName>
    </submittedName>
</protein>
<dbReference type="Gene3D" id="3.30.420.40">
    <property type="match status" value="2"/>
</dbReference>
<keyword evidence="3" id="KW-1185">Reference proteome</keyword>
<name>A0A917Q751_9HYPH</name>
<dbReference type="InterPro" id="IPR000905">
    <property type="entry name" value="Gcp-like_dom"/>
</dbReference>